<keyword evidence="1" id="KW-1133">Transmembrane helix</keyword>
<evidence type="ECO:0000256" key="1">
    <source>
        <dbReference type="SAM" id="Phobius"/>
    </source>
</evidence>
<feature type="transmembrane region" description="Helical" evidence="1">
    <location>
        <begin position="12"/>
        <end position="35"/>
    </location>
</feature>
<sequence>MRRQKMASDAYNSMLGIFNGLLISLPVWGVLYFVWRMLHLWSW</sequence>
<name>A0AA46AGD4_9BACL</name>
<dbReference type="EMBL" id="FXTU01000005">
    <property type="protein sequence ID" value="SMP26722.1"/>
    <property type="molecule type" value="Genomic_DNA"/>
</dbReference>
<organism evidence="2 3">
    <name type="scientific">Laceyella tengchongensis</name>
    <dbReference type="NCBI Taxonomy" id="574699"/>
    <lineage>
        <taxon>Bacteria</taxon>
        <taxon>Bacillati</taxon>
        <taxon>Bacillota</taxon>
        <taxon>Bacilli</taxon>
        <taxon>Bacillales</taxon>
        <taxon>Thermoactinomycetaceae</taxon>
        <taxon>Laceyella</taxon>
    </lineage>
</organism>
<keyword evidence="1" id="KW-0812">Transmembrane</keyword>
<comment type="caution">
    <text evidence="2">The sequence shown here is derived from an EMBL/GenBank/DDBJ whole genome shotgun (WGS) entry which is preliminary data.</text>
</comment>
<dbReference type="Proteomes" id="UP001157946">
    <property type="component" value="Unassembled WGS sequence"/>
</dbReference>
<dbReference type="AlphaFoldDB" id="A0AA46AGD4"/>
<protein>
    <submittedName>
        <fullName evidence="2">Uncharacterized protein</fullName>
    </submittedName>
</protein>
<reference evidence="2" key="1">
    <citation type="submission" date="2017-05" db="EMBL/GenBank/DDBJ databases">
        <authorList>
            <person name="Varghese N."/>
            <person name="Submissions S."/>
        </authorList>
    </citation>
    <scope>NUCLEOTIDE SEQUENCE</scope>
    <source>
        <strain evidence="2">DSM 45262</strain>
    </source>
</reference>
<proteinExistence type="predicted"/>
<keyword evidence="3" id="KW-1185">Reference proteome</keyword>
<evidence type="ECO:0000313" key="2">
    <source>
        <dbReference type="EMBL" id="SMP26722.1"/>
    </source>
</evidence>
<accession>A0AA46AGD4</accession>
<evidence type="ECO:0000313" key="3">
    <source>
        <dbReference type="Proteomes" id="UP001157946"/>
    </source>
</evidence>
<keyword evidence="1" id="KW-0472">Membrane</keyword>
<dbReference type="RefSeq" id="WP_262983044.1">
    <property type="nucleotide sequence ID" value="NZ_FXTU01000005.1"/>
</dbReference>
<gene>
    <name evidence="2" type="ORF">SAMN06265361_105185</name>
</gene>